<evidence type="ECO:0000256" key="1">
    <source>
        <dbReference type="ARBA" id="ARBA00004651"/>
    </source>
</evidence>
<protein>
    <recommendedName>
        <fullName evidence="9">Innexin</fullName>
    </recommendedName>
</protein>
<comment type="caution">
    <text evidence="10">The sequence shown here is derived from an EMBL/GenBank/DDBJ whole genome shotgun (WGS) entry which is preliminary data.</text>
</comment>
<dbReference type="PANTHER" id="PTHR11893:SF36">
    <property type="entry name" value="INNEXIN-5"/>
    <property type="match status" value="1"/>
</dbReference>
<keyword evidence="12" id="KW-1185">Reference proteome</keyword>
<evidence type="ECO:0000256" key="5">
    <source>
        <dbReference type="ARBA" id="ARBA00022989"/>
    </source>
</evidence>
<comment type="caution">
    <text evidence="9">Lacks conserved residue(s) required for the propagation of feature annotation.</text>
</comment>
<sequence>KIREIGIVHRYTIQCVLPVNMLNEKIFIILWFWFVYVILDNIIEFLIIIKQIIDKRGKLQYIKRLCNINNGRTDISSDNNDIEQRIIQKFTFNYLMGDGFFIIRLLSKNVSEMVAADVVANIFKNFREKEKEDERQRDATHMEELEES</sequence>
<dbReference type="GO" id="GO:0005921">
    <property type="term" value="C:gap junction"/>
    <property type="evidence" value="ECO:0007669"/>
    <property type="project" value="UniProtKB-UniRule"/>
</dbReference>
<evidence type="ECO:0000256" key="2">
    <source>
        <dbReference type="ARBA" id="ARBA00022448"/>
    </source>
</evidence>
<dbReference type="Proteomes" id="UP000681722">
    <property type="component" value="Unassembled WGS sequence"/>
</dbReference>
<keyword evidence="7 9" id="KW-0472">Membrane</keyword>
<evidence type="ECO:0000256" key="6">
    <source>
        <dbReference type="ARBA" id="ARBA00023065"/>
    </source>
</evidence>
<keyword evidence="4 9" id="KW-0812">Transmembrane</keyword>
<dbReference type="GO" id="GO:0034220">
    <property type="term" value="P:monoatomic ion transmembrane transport"/>
    <property type="evidence" value="ECO:0007669"/>
    <property type="project" value="UniProtKB-KW"/>
</dbReference>
<dbReference type="OrthoDB" id="5867527at2759"/>
<dbReference type="InterPro" id="IPR000990">
    <property type="entry name" value="Innexin"/>
</dbReference>
<keyword evidence="5 9" id="KW-1133">Transmembrane helix</keyword>
<proteinExistence type="inferred from homology"/>
<organism evidence="10 12">
    <name type="scientific">Didymodactylos carnosus</name>
    <dbReference type="NCBI Taxonomy" id="1234261"/>
    <lineage>
        <taxon>Eukaryota</taxon>
        <taxon>Metazoa</taxon>
        <taxon>Spiralia</taxon>
        <taxon>Gnathifera</taxon>
        <taxon>Rotifera</taxon>
        <taxon>Eurotatoria</taxon>
        <taxon>Bdelloidea</taxon>
        <taxon>Philodinida</taxon>
        <taxon>Philodinidae</taxon>
        <taxon>Didymodactylos</taxon>
    </lineage>
</organism>
<dbReference type="GO" id="GO:0005886">
    <property type="term" value="C:plasma membrane"/>
    <property type="evidence" value="ECO:0007669"/>
    <property type="project" value="UniProtKB-SubCell"/>
</dbReference>
<keyword evidence="8 9" id="KW-0407">Ion channel</keyword>
<name>A0A816ANE7_9BILA</name>
<evidence type="ECO:0000313" key="11">
    <source>
        <dbReference type="EMBL" id="CAF4473435.1"/>
    </source>
</evidence>
<comment type="function">
    <text evidence="9">Structural component of the gap junctions.</text>
</comment>
<dbReference type="AlphaFoldDB" id="A0A816ANE7"/>
<reference evidence="10" key="1">
    <citation type="submission" date="2021-02" db="EMBL/GenBank/DDBJ databases">
        <authorList>
            <person name="Nowell W R."/>
        </authorList>
    </citation>
    <scope>NUCLEOTIDE SEQUENCE</scope>
</reference>
<feature type="non-terminal residue" evidence="10">
    <location>
        <position position="1"/>
    </location>
</feature>
<evidence type="ECO:0000256" key="9">
    <source>
        <dbReference type="RuleBase" id="RU010713"/>
    </source>
</evidence>
<dbReference type="EMBL" id="CAJNOQ010035055">
    <property type="protein sequence ID" value="CAF1597812.1"/>
    <property type="molecule type" value="Genomic_DNA"/>
</dbReference>
<evidence type="ECO:0000256" key="8">
    <source>
        <dbReference type="ARBA" id="ARBA00023303"/>
    </source>
</evidence>
<dbReference type="Pfam" id="PF00876">
    <property type="entry name" value="Innexin"/>
    <property type="match status" value="1"/>
</dbReference>
<gene>
    <name evidence="9" type="primary">inx</name>
    <name evidence="10" type="ORF">GPM918_LOCUS42218</name>
    <name evidence="11" type="ORF">SRO942_LOCUS43417</name>
</gene>
<evidence type="ECO:0000313" key="12">
    <source>
        <dbReference type="Proteomes" id="UP000663829"/>
    </source>
</evidence>
<evidence type="ECO:0000256" key="3">
    <source>
        <dbReference type="ARBA" id="ARBA00022475"/>
    </source>
</evidence>
<keyword evidence="2 9" id="KW-0813">Transport</keyword>
<evidence type="ECO:0000256" key="4">
    <source>
        <dbReference type="ARBA" id="ARBA00022692"/>
    </source>
</evidence>
<dbReference type="PANTHER" id="PTHR11893">
    <property type="entry name" value="INNEXIN"/>
    <property type="match status" value="1"/>
</dbReference>
<keyword evidence="3" id="KW-1003">Cell membrane</keyword>
<dbReference type="PROSITE" id="PS51013">
    <property type="entry name" value="PANNEXIN"/>
    <property type="match status" value="1"/>
</dbReference>
<accession>A0A816ANE7</accession>
<comment type="subcellular location">
    <subcellularLocation>
        <location evidence="1 9">Cell membrane</location>
        <topology evidence="1 9">Multi-pass membrane protein</topology>
    </subcellularLocation>
</comment>
<evidence type="ECO:0000256" key="7">
    <source>
        <dbReference type="ARBA" id="ARBA00023136"/>
    </source>
</evidence>
<dbReference type="EMBL" id="CAJOBC010101391">
    <property type="protein sequence ID" value="CAF4473435.1"/>
    <property type="molecule type" value="Genomic_DNA"/>
</dbReference>
<evidence type="ECO:0000313" key="10">
    <source>
        <dbReference type="EMBL" id="CAF1597812.1"/>
    </source>
</evidence>
<comment type="similarity">
    <text evidence="9">Belongs to the pannexin family.</text>
</comment>
<dbReference type="Proteomes" id="UP000663829">
    <property type="component" value="Unassembled WGS sequence"/>
</dbReference>
<feature type="transmembrane region" description="Helical" evidence="9">
    <location>
        <begin position="26"/>
        <end position="49"/>
    </location>
</feature>
<keyword evidence="6 9" id="KW-0406">Ion transport</keyword>